<dbReference type="InterPro" id="IPR058845">
    <property type="entry name" value="Kringle_2"/>
</dbReference>
<proteinExistence type="predicted"/>
<keyword evidence="3" id="KW-1185">Reference proteome</keyword>
<keyword evidence="1" id="KW-1133">Transmembrane helix</keyword>
<dbReference type="WBParaSite" id="EEL_0000048001-mRNA-1">
    <property type="protein sequence ID" value="EEL_0000048001-mRNA-1"/>
    <property type="gene ID" value="EEL_0000048001"/>
</dbReference>
<evidence type="ECO:0000313" key="3">
    <source>
        <dbReference type="Proteomes" id="UP000050640"/>
    </source>
</evidence>
<sequence length="286" mass="32663">MKMWMSSSDVECIPTAYLKNYLYYGNVSTYIPMMISTATSVKENVSSMLGRCEVWKSVVSAMIQWALNNSIKDYWIYPDEFMNHSNCRNFDLTQQNDDKNHHLAVHMKIIKSNASSIGPWCYTYDHAHSKYYVARCFPECVGSNYRNTTAPPRHTKILTTADAKPNYNTKLIDSIAVNTFSKYEWGPSAYYDSRPSNLLLSAEFERNRYSIFFAMIAIGMIIMVCSISFVIARNCIEMRGKEMKEGEIKGNISEEIQATAKNVATAIVPPISNRFEKLKEEMGTPV</sequence>
<protein>
    <submittedName>
        <fullName evidence="4">Kringle domain-containing protein</fullName>
    </submittedName>
</protein>
<keyword evidence="1" id="KW-0472">Membrane</keyword>
<feature type="transmembrane region" description="Helical" evidence="1">
    <location>
        <begin position="209"/>
        <end position="232"/>
    </location>
</feature>
<name>A0A0R3RGE8_9BILA</name>
<evidence type="ECO:0000313" key="4">
    <source>
        <dbReference type="WBParaSite" id="EEL_0000048001-mRNA-1"/>
    </source>
</evidence>
<dbReference type="STRING" id="1147741.A0A0R3RGE8"/>
<feature type="domain" description="Kringle-like" evidence="2">
    <location>
        <begin position="10"/>
        <end position="142"/>
    </location>
</feature>
<accession>A0A0R3RGE8</accession>
<organism evidence="3 4">
    <name type="scientific">Elaeophora elaphi</name>
    <dbReference type="NCBI Taxonomy" id="1147741"/>
    <lineage>
        <taxon>Eukaryota</taxon>
        <taxon>Metazoa</taxon>
        <taxon>Ecdysozoa</taxon>
        <taxon>Nematoda</taxon>
        <taxon>Chromadorea</taxon>
        <taxon>Rhabditida</taxon>
        <taxon>Spirurina</taxon>
        <taxon>Spiruromorpha</taxon>
        <taxon>Filarioidea</taxon>
        <taxon>Onchocercidae</taxon>
        <taxon>Elaeophora</taxon>
    </lineage>
</organism>
<dbReference type="Proteomes" id="UP000050640">
    <property type="component" value="Unplaced"/>
</dbReference>
<dbReference type="Pfam" id="PF25866">
    <property type="entry name" value="Kringle_2"/>
    <property type="match status" value="1"/>
</dbReference>
<evidence type="ECO:0000256" key="1">
    <source>
        <dbReference type="SAM" id="Phobius"/>
    </source>
</evidence>
<evidence type="ECO:0000259" key="2">
    <source>
        <dbReference type="Pfam" id="PF25866"/>
    </source>
</evidence>
<keyword evidence="1" id="KW-0812">Transmembrane</keyword>
<dbReference type="AlphaFoldDB" id="A0A0R3RGE8"/>
<reference evidence="4" key="1">
    <citation type="submission" date="2017-02" db="UniProtKB">
        <authorList>
            <consortium name="WormBaseParasite"/>
        </authorList>
    </citation>
    <scope>IDENTIFICATION</scope>
</reference>